<dbReference type="Pfam" id="PF11984">
    <property type="entry name" value="DUF3485"/>
    <property type="match status" value="1"/>
</dbReference>
<feature type="domain" description="Methanolan biosynthesis EpsI" evidence="1">
    <location>
        <begin position="28"/>
        <end position="248"/>
    </location>
</feature>
<dbReference type="EMBL" id="RYZH01000044">
    <property type="protein sequence ID" value="RUL84916.1"/>
    <property type="molecule type" value="Genomic_DNA"/>
</dbReference>
<protein>
    <submittedName>
        <fullName evidence="2">Exosortase-associated EpsI family protein</fullName>
    </submittedName>
</protein>
<evidence type="ECO:0000259" key="1">
    <source>
        <dbReference type="Pfam" id="PF11984"/>
    </source>
</evidence>
<accession>A0A432MFP1</accession>
<reference evidence="2 3" key="1">
    <citation type="submission" date="2018-12" db="EMBL/GenBank/DDBJ databases">
        <authorList>
            <person name="Toschakov S.V."/>
        </authorList>
    </citation>
    <scope>NUCLEOTIDE SEQUENCE [LARGE SCALE GENOMIC DNA]</scope>
    <source>
        <strain evidence="2 3">GM2012</strain>
    </source>
</reference>
<dbReference type="Proteomes" id="UP000280296">
    <property type="component" value="Unassembled WGS sequence"/>
</dbReference>
<dbReference type="InterPro" id="IPR014263">
    <property type="entry name" value="Methanolan_biosynth_EpsI"/>
</dbReference>
<dbReference type="AlphaFoldDB" id="A0A432MFP1"/>
<gene>
    <name evidence="2" type="ORF">TsocGM_19435</name>
</gene>
<evidence type="ECO:0000313" key="3">
    <source>
        <dbReference type="Proteomes" id="UP000280296"/>
    </source>
</evidence>
<sequence>MSDHLSPSPASTSAPGRRLGPSPWLWMILGCALVAASGAVRVNQELQFADASRAAETPPFPMRDLPRTVGGHWEMVGEELELPPETQQIAGCSDYMYRAYEDDRTGVAVRVLVAFGPASLVYPHTPQVCFPANGYQHRGGPWRRVIISDDASAADPGSSSADPLRFPFHVLTFGKATGGLENLQEVYYSFWHDGTWSPTAEATERLFRHRPAMIKIQVERPIIPGEKAGDADGPIEDFLRGLVPEIQRRLDAAATSRAEA</sequence>
<comment type="caution">
    <text evidence="2">The sequence shown here is derived from an EMBL/GenBank/DDBJ whole genome shotgun (WGS) entry which is preliminary data.</text>
</comment>
<dbReference type="RefSeq" id="WP_126727125.1">
    <property type="nucleotide sequence ID" value="NZ_RYZH01000044.1"/>
</dbReference>
<keyword evidence="3" id="KW-1185">Reference proteome</keyword>
<dbReference type="OrthoDB" id="288208at2"/>
<evidence type="ECO:0000313" key="2">
    <source>
        <dbReference type="EMBL" id="RUL84916.1"/>
    </source>
</evidence>
<proteinExistence type="predicted"/>
<organism evidence="2 3">
    <name type="scientific">Tautonia sociabilis</name>
    <dbReference type="NCBI Taxonomy" id="2080755"/>
    <lineage>
        <taxon>Bacteria</taxon>
        <taxon>Pseudomonadati</taxon>
        <taxon>Planctomycetota</taxon>
        <taxon>Planctomycetia</taxon>
        <taxon>Isosphaerales</taxon>
        <taxon>Isosphaeraceae</taxon>
        <taxon>Tautonia</taxon>
    </lineage>
</organism>
<reference evidence="2 3" key="2">
    <citation type="submission" date="2019-01" db="EMBL/GenBank/DDBJ databases">
        <title>Tautonia sociabilis, a novel thermotolerant planctomycete of Isosphaeraceae family, isolated from a 4000 m deep subterranean habitat.</title>
        <authorList>
            <person name="Kovaleva O.L."/>
            <person name="Elcheninov A.G."/>
            <person name="Van Heerden E."/>
            <person name="Toshchakov S.V."/>
            <person name="Novikov A."/>
            <person name="Bonch-Osmolovskaya E.A."/>
            <person name="Kublanov I.V."/>
        </authorList>
    </citation>
    <scope>NUCLEOTIDE SEQUENCE [LARGE SCALE GENOMIC DNA]</scope>
    <source>
        <strain evidence="2 3">GM2012</strain>
    </source>
</reference>
<name>A0A432MFP1_9BACT</name>